<proteinExistence type="predicted"/>
<dbReference type="InterPro" id="IPR052175">
    <property type="entry name" value="ComplexI-like_HydComp"/>
</dbReference>
<organism evidence="10 11">
    <name type="scientific">candidate division WOR_3 bacterium SM23_60</name>
    <dbReference type="NCBI Taxonomy" id="1703780"/>
    <lineage>
        <taxon>Bacteria</taxon>
        <taxon>Bacteria division WOR-3</taxon>
    </lineage>
</organism>
<keyword evidence="5" id="KW-0560">Oxidoreductase</keyword>
<feature type="domain" description="NADH:quinone oxidoreductase/Mrp antiporter transmembrane" evidence="9">
    <location>
        <begin position="114"/>
        <end position="408"/>
    </location>
</feature>
<evidence type="ECO:0000256" key="1">
    <source>
        <dbReference type="ARBA" id="ARBA00004651"/>
    </source>
</evidence>
<dbReference type="InterPro" id="IPR001750">
    <property type="entry name" value="ND/Mrp_TM"/>
</dbReference>
<dbReference type="PANTHER" id="PTHR42682:SF4">
    <property type="entry name" value="NADH-UBIQUINONE_PLASTOQUINONE"/>
    <property type="match status" value="1"/>
</dbReference>
<keyword evidence="6 8" id="KW-0472">Membrane</keyword>
<feature type="transmembrane region" description="Helical" evidence="8">
    <location>
        <begin position="401"/>
        <end position="426"/>
    </location>
</feature>
<accession>A0A0S8GLA9</accession>
<feature type="transmembrane region" description="Helical" evidence="8">
    <location>
        <begin position="265"/>
        <end position="286"/>
    </location>
</feature>
<evidence type="ECO:0000313" key="10">
    <source>
        <dbReference type="EMBL" id="KPK72636.1"/>
    </source>
</evidence>
<dbReference type="Pfam" id="PF00361">
    <property type="entry name" value="Proton_antipo_M"/>
    <property type="match status" value="1"/>
</dbReference>
<evidence type="ECO:0000256" key="2">
    <source>
        <dbReference type="ARBA" id="ARBA00022475"/>
    </source>
</evidence>
<feature type="transmembrane region" description="Helical" evidence="8">
    <location>
        <begin position="97"/>
        <end position="124"/>
    </location>
</feature>
<evidence type="ECO:0000256" key="5">
    <source>
        <dbReference type="ARBA" id="ARBA00023002"/>
    </source>
</evidence>
<protein>
    <recommendedName>
        <fullName evidence="9">NADH:quinone oxidoreductase/Mrp antiporter transmembrane domain-containing protein</fullName>
    </recommendedName>
</protein>
<comment type="caution">
    <text evidence="10">The sequence shown here is derived from an EMBL/GenBank/DDBJ whole genome shotgun (WGS) entry which is preliminary data.</text>
</comment>
<evidence type="ECO:0000256" key="3">
    <source>
        <dbReference type="ARBA" id="ARBA00022692"/>
    </source>
</evidence>
<feature type="transmembrane region" description="Helical" evidence="8">
    <location>
        <begin position="187"/>
        <end position="204"/>
    </location>
</feature>
<sequence>MLLVAFGGAFLTYFLGKVSQTLRNGFAVLVSSVLVCMVAGLYGFEKDIVYFTFFEYSLILSINTLSWFFAITITVLGTLSILFSLSYVKDKSKLDLYYMMMLLVNASMLGIVLSGDLISFYIFWEIMSWSIFVLVSYNRGAALAAGLKYIVISLAGSLCMLVGILSLQARFGTLDIAQLAVVMADAPHGYLVFILIMFSIAFGIKNGIMPLHVWVPAAYTESPSPFTAVLSGMLAKMGTFGFLTIFYVLLGWRAFLYLGQGRLSFHYILCIIAAITIVIPNFTAVLQDDAKRLLAWSSIGQCGYIILGIAFGTSLGVAGGIFHFFNHAIFKALLFLAVGAVEFRTNGIRDLNSLGGLANRMPVTFVATLIGACGLIGIPLTNGFVSKWLLYKTLILNGSPFLAFAALLGTWGSFLAIYKLIHNIFLGQISETHKSMRRAPFSMQLPMVILGAVTIVFGVFPGLPLHVINTIGISLGFESLGINLWGIASTTGTLNTINIFAAIFVLLFIVYFIFRAGAQSRMIAQDDSYAAGSYIPEGKYHYTVDFYNPFYRMIGPWLKDSIDEFYIWIGKTNERLAEIIRRIYTGNVGHYAVYIVLFLAVLIGIQLIWRPW</sequence>
<gene>
    <name evidence="10" type="ORF">AMJ87_04190</name>
</gene>
<dbReference type="Proteomes" id="UP000051096">
    <property type="component" value="Unassembled WGS sequence"/>
</dbReference>
<feature type="transmembrane region" description="Helical" evidence="8">
    <location>
        <begin position="145"/>
        <end position="167"/>
    </location>
</feature>
<feature type="transmembrane region" description="Helical" evidence="8">
    <location>
        <begin position="321"/>
        <end position="341"/>
    </location>
</feature>
<dbReference type="PRINTS" id="PR01437">
    <property type="entry name" value="NUOXDRDTASE4"/>
</dbReference>
<comment type="subcellular location">
    <subcellularLocation>
        <location evidence="1">Cell membrane</location>
        <topology evidence="1">Multi-pass membrane protein</topology>
    </subcellularLocation>
    <subcellularLocation>
        <location evidence="7">Membrane</location>
        <topology evidence="7">Multi-pass membrane protein</topology>
    </subcellularLocation>
</comment>
<evidence type="ECO:0000256" key="7">
    <source>
        <dbReference type="RuleBase" id="RU000320"/>
    </source>
</evidence>
<feature type="transmembrane region" description="Helical" evidence="8">
    <location>
        <begin position="497"/>
        <end position="514"/>
    </location>
</feature>
<dbReference type="Gene3D" id="1.20.5.2700">
    <property type="match status" value="1"/>
</dbReference>
<feature type="transmembrane region" description="Helical" evidence="8">
    <location>
        <begin position="591"/>
        <end position="609"/>
    </location>
</feature>
<dbReference type="EMBL" id="LJUO01000026">
    <property type="protein sequence ID" value="KPK72636.1"/>
    <property type="molecule type" value="Genomic_DNA"/>
</dbReference>
<feature type="transmembrane region" description="Helical" evidence="8">
    <location>
        <begin position="65"/>
        <end position="85"/>
    </location>
</feature>
<keyword evidence="3 7" id="KW-0812">Transmembrane</keyword>
<dbReference type="GO" id="GO:0008137">
    <property type="term" value="F:NADH dehydrogenase (ubiquinone) activity"/>
    <property type="evidence" value="ECO:0007669"/>
    <property type="project" value="InterPro"/>
</dbReference>
<evidence type="ECO:0000256" key="4">
    <source>
        <dbReference type="ARBA" id="ARBA00022989"/>
    </source>
</evidence>
<evidence type="ECO:0000256" key="8">
    <source>
        <dbReference type="SAM" id="Phobius"/>
    </source>
</evidence>
<dbReference type="InterPro" id="IPR003918">
    <property type="entry name" value="NADH_UbQ_OxRdtase"/>
</dbReference>
<evidence type="ECO:0000313" key="11">
    <source>
        <dbReference type="Proteomes" id="UP000051096"/>
    </source>
</evidence>
<feature type="transmembrane region" description="Helical" evidence="8">
    <location>
        <begin position="362"/>
        <end position="381"/>
    </location>
</feature>
<dbReference type="GO" id="GO:0016491">
    <property type="term" value="F:oxidoreductase activity"/>
    <property type="evidence" value="ECO:0007669"/>
    <property type="project" value="UniProtKB-KW"/>
</dbReference>
<dbReference type="AlphaFoldDB" id="A0A0S8GLA9"/>
<keyword evidence="4 8" id="KW-1133">Transmembrane helix</keyword>
<name>A0A0S8GLA9_UNCW3</name>
<reference evidence="10 11" key="1">
    <citation type="journal article" date="2015" name="Microbiome">
        <title>Genomic resolution of linkages in carbon, nitrogen, and sulfur cycling among widespread estuary sediment bacteria.</title>
        <authorList>
            <person name="Baker B.J."/>
            <person name="Lazar C.S."/>
            <person name="Teske A.P."/>
            <person name="Dick G.J."/>
        </authorList>
    </citation>
    <scope>NUCLEOTIDE SEQUENCE [LARGE SCALE GENOMIC DNA]</scope>
    <source>
        <strain evidence="10">SM23_60</strain>
    </source>
</reference>
<dbReference type="GO" id="GO:0005886">
    <property type="term" value="C:plasma membrane"/>
    <property type="evidence" value="ECO:0007669"/>
    <property type="project" value="UniProtKB-SubCell"/>
</dbReference>
<dbReference type="PANTHER" id="PTHR42682">
    <property type="entry name" value="HYDROGENASE-4 COMPONENT F"/>
    <property type="match status" value="1"/>
</dbReference>
<feature type="transmembrane region" description="Helical" evidence="8">
    <location>
        <begin position="26"/>
        <end position="44"/>
    </location>
</feature>
<feature type="transmembrane region" description="Helical" evidence="8">
    <location>
        <begin position="447"/>
        <end position="477"/>
    </location>
</feature>
<dbReference type="GO" id="GO:0042773">
    <property type="term" value="P:ATP synthesis coupled electron transport"/>
    <property type="evidence" value="ECO:0007669"/>
    <property type="project" value="InterPro"/>
</dbReference>
<keyword evidence="2" id="KW-1003">Cell membrane</keyword>
<evidence type="ECO:0000256" key="6">
    <source>
        <dbReference type="ARBA" id="ARBA00023136"/>
    </source>
</evidence>
<feature type="transmembrane region" description="Helical" evidence="8">
    <location>
        <begin position="293"/>
        <end position="315"/>
    </location>
</feature>
<evidence type="ECO:0000259" key="9">
    <source>
        <dbReference type="Pfam" id="PF00361"/>
    </source>
</evidence>